<dbReference type="AlphaFoldDB" id="A0A9I9D738"/>
<dbReference type="EnsemblPlants" id="MELO3C014021.2.1">
    <property type="protein sequence ID" value="MELO3C014021.2.1"/>
    <property type="gene ID" value="MELO3C014021.2"/>
</dbReference>
<proteinExistence type="predicted"/>
<dbReference type="Gramene" id="MELO3C014021.2.1">
    <property type="protein sequence ID" value="MELO3C014021.2.1"/>
    <property type="gene ID" value="MELO3C014021.2"/>
</dbReference>
<name>A0A9I9D738_CUCME</name>
<organism evidence="1">
    <name type="scientific">Cucumis melo</name>
    <name type="common">Muskmelon</name>
    <dbReference type="NCBI Taxonomy" id="3656"/>
    <lineage>
        <taxon>Eukaryota</taxon>
        <taxon>Viridiplantae</taxon>
        <taxon>Streptophyta</taxon>
        <taxon>Embryophyta</taxon>
        <taxon>Tracheophyta</taxon>
        <taxon>Spermatophyta</taxon>
        <taxon>Magnoliopsida</taxon>
        <taxon>eudicotyledons</taxon>
        <taxon>Gunneridae</taxon>
        <taxon>Pentapetalae</taxon>
        <taxon>rosids</taxon>
        <taxon>fabids</taxon>
        <taxon>Cucurbitales</taxon>
        <taxon>Cucurbitaceae</taxon>
        <taxon>Benincaseae</taxon>
        <taxon>Cucumis</taxon>
    </lineage>
</organism>
<evidence type="ECO:0000313" key="1">
    <source>
        <dbReference type="EnsemblPlants" id="MELO3C014021.2.1"/>
    </source>
</evidence>
<sequence length="55" mass="6350">MGPPNPCPPHIKWGTNQYLAQMAWLAPMGYKDWKTPREPPLPPPFITGKHHIIYK</sequence>
<protein>
    <submittedName>
        <fullName evidence="1">Uncharacterized protein</fullName>
    </submittedName>
</protein>
<reference evidence="1" key="1">
    <citation type="submission" date="2023-03" db="UniProtKB">
        <authorList>
            <consortium name="EnsemblPlants"/>
        </authorList>
    </citation>
    <scope>IDENTIFICATION</scope>
</reference>
<accession>A0A9I9D738</accession>